<dbReference type="Pfam" id="PF13560">
    <property type="entry name" value="HTH_31"/>
    <property type="match status" value="1"/>
</dbReference>
<dbReference type="RefSeq" id="WP_184674709.1">
    <property type="nucleotide sequence ID" value="NZ_BAABAI010000043.1"/>
</dbReference>
<keyword evidence="2" id="KW-1185">Reference proteome</keyword>
<name>A0A7W7WZ69_9PSEU</name>
<dbReference type="Proteomes" id="UP000542674">
    <property type="component" value="Unassembled WGS sequence"/>
</dbReference>
<evidence type="ECO:0000313" key="1">
    <source>
        <dbReference type="EMBL" id="MBB4968987.1"/>
    </source>
</evidence>
<comment type="caution">
    <text evidence="1">The sequence shown here is derived from an EMBL/GenBank/DDBJ whole genome shotgun (WGS) entry which is preliminary data.</text>
</comment>
<reference evidence="1 2" key="1">
    <citation type="submission" date="2020-08" db="EMBL/GenBank/DDBJ databases">
        <title>Sequencing the genomes of 1000 actinobacteria strains.</title>
        <authorList>
            <person name="Klenk H.-P."/>
        </authorList>
    </citation>
    <scope>NUCLEOTIDE SEQUENCE [LARGE SCALE GENOMIC DNA]</scope>
    <source>
        <strain evidence="1 2">DSM 45084</strain>
    </source>
</reference>
<dbReference type="EMBL" id="JACHJS010000001">
    <property type="protein sequence ID" value="MBB4968987.1"/>
    <property type="molecule type" value="Genomic_DNA"/>
</dbReference>
<protein>
    <recommendedName>
        <fullName evidence="3">Helix-turn-helix protein</fullName>
    </recommendedName>
</protein>
<evidence type="ECO:0008006" key="3">
    <source>
        <dbReference type="Google" id="ProtNLM"/>
    </source>
</evidence>
<accession>A0A7W7WZ69</accession>
<evidence type="ECO:0000313" key="2">
    <source>
        <dbReference type="Proteomes" id="UP000542674"/>
    </source>
</evidence>
<proteinExistence type="predicted"/>
<sequence length="99" mass="11131">MPSPSPEVASAIADFAYELRRARRDAGELSLRDLARRMEHKGSPSTLQRAFKGAVLPSWRIVEALLSNGLDIPRDVIIRDWRPRWVAVKDLVAPLDQGK</sequence>
<gene>
    <name evidence="1" type="ORF">F4559_006346</name>
</gene>
<dbReference type="AlphaFoldDB" id="A0A7W7WZ69"/>
<organism evidence="1 2">
    <name type="scientific">Saccharothrix violaceirubra</name>
    <dbReference type="NCBI Taxonomy" id="413306"/>
    <lineage>
        <taxon>Bacteria</taxon>
        <taxon>Bacillati</taxon>
        <taxon>Actinomycetota</taxon>
        <taxon>Actinomycetes</taxon>
        <taxon>Pseudonocardiales</taxon>
        <taxon>Pseudonocardiaceae</taxon>
        <taxon>Saccharothrix</taxon>
    </lineage>
</organism>